<name>A0AAV4UCE9_CAEEX</name>
<dbReference type="Proteomes" id="UP001054945">
    <property type="component" value="Unassembled WGS sequence"/>
</dbReference>
<evidence type="ECO:0000313" key="2">
    <source>
        <dbReference type="EMBL" id="GIY55369.1"/>
    </source>
</evidence>
<accession>A0AAV4UCE9</accession>
<sequence>MYFNQRDNSRTELLRRKRSPSIRLIDHEKRILIVVHRRRTIALYKYMEEFDIAEPVPVTGFSAQEEEFVFRSKDHAQASSGTFLRKQRTSGLHGHFQRKKNEQQRHPDRNLLKKKTRQSNYHASV</sequence>
<gene>
    <name evidence="2" type="ORF">CEXT_815721</name>
</gene>
<keyword evidence="3" id="KW-1185">Reference proteome</keyword>
<reference evidence="2 3" key="1">
    <citation type="submission" date="2021-06" db="EMBL/GenBank/DDBJ databases">
        <title>Caerostris extrusa draft genome.</title>
        <authorList>
            <person name="Kono N."/>
            <person name="Arakawa K."/>
        </authorList>
    </citation>
    <scope>NUCLEOTIDE SEQUENCE [LARGE SCALE GENOMIC DNA]</scope>
</reference>
<proteinExistence type="predicted"/>
<organism evidence="2 3">
    <name type="scientific">Caerostris extrusa</name>
    <name type="common">Bark spider</name>
    <name type="synonym">Caerostris bankana</name>
    <dbReference type="NCBI Taxonomy" id="172846"/>
    <lineage>
        <taxon>Eukaryota</taxon>
        <taxon>Metazoa</taxon>
        <taxon>Ecdysozoa</taxon>
        <taxon>Arthropoda</taxon>
        <taxon>Chelicerata</taxon>
        <taxon>Arachnida</taxon>
        <taxon>Araneae</taxon>
        <taxon>Araneomorphae</taxon>
        <taxon>Entelegynae</taxon>
        <taxon>Araneoidea</taxon>
        <taxon>Araneidae</taxon>
        <taxon>Caerostris</taxon>
    </lineage>
</organism>
<dbReference type="AlphaFoldDB" id="A0AAV4UCE9"/>
<feature type="region of interest" description="Disordered" evidence="1">
    <location>
        <begin position="76"/>
        <end position="125"/>
    </location>
</feature>
<feature type="compositionally biased region" description="Basic and acidic residues" evidence="1">
    <location>
        <begin position="99"/>
        <end position="111"/>
    </location>
</feature>
<dbReference type="EMBL" id="BPLR01012635">
    <property type="protein sequence ID" value="GIY55369.1"/>
    <property type="molecule type" value="Genomic_DNA"/>
</dbReference>
<protein>
    <submittedName>
        <fullName evidence="2">Uncharacterized protein</fullName>
    </submittedName>
</protein>
<comment type="caution">
    <text evidence="2">The sequence shown here is derived from an EMBL/GenBank/DDBJ whole genome shotgun (WGS) entry which is preliminary data.</text>
</comment>
<evidence type="ECO:0000313" key="3">
    <source>
        <dbReference type="Proteomes" id="UP001054945"/>
    </source>
</evidence>
<evidence type="ECO:0000256" key="1">
    <source>
        <dbReference type="SAM" id="MobiDB-lite"/>
    </source>
</evidence>